<reference evidence="1 2" key="1">
    <citation type="submission" date="2019-10" db="EMBL/GenBank/DDBJ databases">
        <title>Genomic and transcriptomic insights into the perfect genentic adaptation of a filamentous nitrogen-fixing cyanobacterium to rice fields.</title>
        <authorList>
            <person name="Chen Z."/>
        </authorList>
    </citation>
    <scope>NUCLEOTIDE SEQUENCE [LARGE SCALE GENOMIC DNA]</scope>
    <source>
        <strain evidence="1">CCNUC1</strain>
    </source>
</reference>
<dbReference type="AlphaFoldDB" id="A0A5P8VYY2"/>
<organism evidence="1 2">
    <name type="scientific">Nostoc sphaeroides CCNUC1</name>
    <dbReference type="NCBI Taxonomy" id="2653204"/>
    <lineage>
        <taxon>Bacteria</taxon>
        <taxon>Bacillati</taxon>
        <taxon>Cyanobacteriota</taxon>
        <taxon>Cyanophyceae</taxon>
        <taxon>Nostocales</taxon>
        <taxon>Nostocaceae</taxon>
        <taxon>Nostoc</taxon>
    </lineage>
</organism>
<protein>
    <recommendedName>
        <fullName evidence="3">DUF1802 domain-containing protein</fullName>
    </recommendedName>
</protein>
<dbReference type="EMBL" id="CP045226">
    <property type="protein sequence ID" value="QFS45653.1"/>
    <property type="molecule type" value="Genomic_DNA"/>
</dbReference>
<proteinExistence type="predicted"/>
<evidence type="ECO:0000313" key="1">
    <source>
        <dbReference type="EMBL" id="QFS45653.1"/>
    </source>
</evidence>
<accession>A0A5P8VYY2</accession>
<dbReference type="KEGG" id="nsh:GXM_03130"/>
<evidence type="ECO:0000313" key="2">
    <source>
        <dbReference type="Proteomes" id="UP000326678"/>
    </source>
</evidence>
<dbReference type="RefSeq" id="WP_152589144.1">
    <property type="nucleotide sequence ID" value="NZ_CP045226.1"/>
</dbReference>
<evidence type="ECO:0008006" key="3">
    <source>
        <dbReference type="Google" id="ProtNLM"/>
    </source>
</evidence>
<name>A0A5P8VYY2_9NOSO</name>
<dbReference type="InterPro" id="IPR014923">
    <property type="entry name" value="DUF1802"/>
</dbReference>
<keyword evidence="2" id="KW-1185">Reference proteome</keyword>
<dbReference type="Pfam" id="PF08819">
    <property type="entry name" value="DUF1802"/>
    <property type="match status" value="1"/>
</dbReference>
<gene>
    <name evidence="1" type="ORF">GXM_03130</name>
</gene>
<dbReference type="Proteomes" id="UP000326678">
    <property type="component" value="Chromosome Gxm1"/>
</dbReference>
<sequence length="518" mass="58648">MNESVLIYNALCLSAPDIEALIEGQIIVAMPRKLLNTGQKFALYPLDYSTNQLSIEQYYHPNFLPIAQNALTQLNSQGILLQPKQISLLKNEEQLKLSLLSHKTALIKAWARCEHCQILDKTKPLDILSQLTIWKPEVFEAILQKQPHIFLAYLRVYHLPQLCEVAANANIQEKLGKFVGLPNIDVSEAKPVLNDRTFAQRKHQLEKLEPPLHPELEELQSAIASLTISQPAAKQLDDDIKVFLGWSSDKLIKQPDANLTWINDIAKLGDRSIEKDEGKSNYQAGTDFEIIARRSLNFLGFKVEEDYKGGAGGLDLFCSQPYPLVCECKAGKSIPDRAVEELDRIGKRHLKENYLQAMRLIIGPGQPTKNLKESAQISQISIINVMTLQKLVELKAKYPGAINLVELQQYLEPGQIDYKIGEYIDKAERDIKLRSQILTAVKELSEQDNETAKATHQSFIVTEIRVHYNATHNPRLNDEAVHDLLIELSSPLTGYLGRIKGSDWNSDRFYFLRDLPIN</sequence>